<keyword evidence="3" id="KW-1185">Reference proteome</keyword>
<sequence>MSRGMSPRQHAVTKRVTRPSETNFRSQIGFVVDAARRGGAGACGDARAAAAAPSCVLLFTYFTGRPEPKASLTSDIKCDTWHFMHYVH</sequence>
<dbReference type="EMBL" id="BGZK01000062">
    <property type="protein sequence ID" value="GBP14258.1"/>
    <property type="molecule type" value="Genomic_DNA"/>
</dbReference>
<gene>
    <name evidence="2" type="ORF">EVAR_7679_1</name>
</gene>
<dbReference type="Proteomes" id="UP000299102">
    <property type="component" value="Unassembled WGS sequence"/>
</dbReference>
<name>A0A4C1TLJ4_EUMVA</name>
<proteinExistence type="predicted"/>
<comment type="caution">
    <text evidence="2">The sequence shown here is derived from an EMBL/GenBank/DDBJ whole genome shotgun (WGS) entry which is preliminary data.</text>
</comment>
<evidence type="ECO:0000313" key="2">
    <source>
        <dbReference type="EMBL" id="GBP14258.1"/>
    </source>
</evidence>
<feature type="region of interest" description="Disordered" evidence="1">
    <location>
        <begin position="1"/>
        <end position="20"/>
    </location>
</feature>
<evidence type="ECO:0000256" key="1">
    <source>
        <dbReference type="SAM" id="MobiDB-lite"/>
    </source>
</evidence>
<accession>A0A4C1TLJ4</accession>
<protein>
    <submittedName>
        <fullName evidence="2">Uncharacterized protein</fullName>
    </submittedName>
</protein>
<evidence type="ECO:0000313" key="3">
    <source>
        <dbReference type="Proteomes" id="UP000299102"/>
    </source>
</evidence>
<reference evidence="2 3" key="1">
    <citation type="journal article" date="2019" name="Commun. Biol.">
        <title>The bagworm genome reveals a unique fibroin gene that provides high tensile strength.</title>
        <authorList>
            <person name="Kono N."/>
            <person name="Nakamura H."/>
            <person name="Ohtoshi R."/>
            <person name="Tomita M."/>
            <person name="Numata K."/>
            <person name="Arakawa K."/>
        </authorList>
    </citation>
    <scope>NUCLEOTIDE SEQUENCE [LARGE SCALE GENOMIC DNA]</scope>
</reference>
<dbReference type="AlphaFoldDB" id="A0A4C1TLJ4"/>
<organism evidence="2 3">
    <name type="scientific">Eumeta variegata</name>
    <name type="common">Bagworm moth</name>
    <name type="synonym">Eumeta japonica</name>
    <dbReference type="NCBI Taxonomy" id="151549"/>
    <lineage>
        <taxon>Eukaryota</taxon>
        <taxon>Metazoa</taxon>
        <taxon>Ecdysozoa</taxon>
        <taxon>Arthropoda</taxon>
        <taxon>Hexapoda</taxon>
        <taxon>Insecta</taxon>
        <taxon>Pterygota</taxon>
        <taxon>Neoptera</taxon>
        <taxon>Endopterygota</taxon>
        <taxon>Lepidoptera</taxon>
        <taxon>Glossata</taxon>
        <taxon>Ditrysia</taxon>
        <taxon>Tineoidea</taxon>
        <taxon>Psychidae</taxon>
        <taxon>Oiketicinae</taxon>
        <taxon>Eumeta</taxon>
    </lineage>
</organism>